<protein>
    <submittedName>
        <fullName evidence="1">Uncharacterized protein</fullName>
    </submittedName>
</protein>
<reference evidence="1" key="1">
    <citation type="journal article" date="2025" name="Int. J. Syst. Evol. Microbiol.">
        <title>Streptomyces citrinus sp. nov., with yellow diffusible pigment.</title>
        <authorList>
            <person name="He Y."/>
            <person name="Yang E."/>
            <person name="Xu J."/>
            <person name="Sun Y."/>
            <person name="Sun L."/>
        </authorList>
    </citation>
    <scope>NUCLEOTIDE SEQUENCE</scope>
    <source>
        <strain evidence="1">Q6</strain>
    </source>
</reference>
<evidence type="ECO:0000313" key="2">
    <source>
        <dbReference type="Proteomes" id="UP001432251"/>
    </source>
</evidence>
<evidence type="ECO:0000313" key="1">
    <source>
        <dbReference type="EMBL" id="WWQ61920.1"/>
    </source>
</evidence>
<gene>
    <name evidence="1" type="ORF">V2W30_00040</name>
</gene>
<keyword evidence="2" id="KW-1185">Reference proteome</keyword>
<dbReference type="EMBL" id="CP146022">
    <property type="protein sequence ID" value="WWQ61920.1"/>
    <property type="molecule type" value="Genomic_DNA"/>
</dbReference>
<dbReference type="Proteomes" id="UP001432251">
    <property type="component" value="Chromosome"/>
</dbReference>
<sequence>MNAAPGCAGRPYSRTARRCLRRPPPGVRRLACLREGTGISLLLFAHCATEHAARRLHTLLKSNGLDPDPPPLAPLLTRPALPPLPAPLPSPAALPPDRFAQLPALTELSKCSFTRFRAEAHHRLDEDGFARVDAQYHAGLYAARTHCARVPQAAHRQETELFLARLTATSPSRAHTVARLRGAQAGFLTSGLLLQTPPVPDSASGPGLTTRPVTGYVLHQASRGIAHPVQLAAILALLFTGTHPDALRATPLSGLDARCTRLTVPDVWHPGHGSPSEPPGVCYVIPPRVRPVFAAARSFRRLGHAADHFPLFELSFGHRLDALAKDAALPIPALTHAHYGPDWHHRARCHQLTGDSPAPQRRPPRRTPPLRPAEPPPSPHTLSSSERAVLLAHTDNAAPGDLTLEQAAFLAAAFSGHPATAGRAPLSASALAHLTERRLLDARSTARIPVLHPDLRFALALSTRCARARNSA</sequence>
<name>A0ACD5A4H7_9ACTN</name>
<organism evidence="1 2">
    <name type="scientific">Streptomyces citrinus</name>
    <dbReference type="NCBI Taxonomy" id="3118173"/>
    <lineage>
        <taxon>Bacteria</taxon>
        <taxon>Bacillati</taxon>
        <taxon>Actinomycetota</taxon>
        <taxon>Actinomycetes</taxon>
        <taxon>Kitasatosporales</taxon>
        <taxon>Streptomycetaceae</taxon>
        <taxon>Streptomyces</taxon>
    </lineage>
</organism>
<proteinExistence type="predicted"/>
<accession>A0ACD5A4H7</accession>